<dbReference type="PANTHER" id="PTHR19372:SF7">
    <property type="entry name" value="SULFITE OXIDASE, MITOCHONDRIAL"/>
    <property type="match status" value="1"/>
</dbReference>
<comment type="caution">
    <text evidence="2">The sequence shown here is derived from an EMBL/GenBank/DDBJ whole genome shotgun (WGS) entry which is preliminary data.</text>
</comment>
<reference evidence="2 3" key="1">
    <citation type="submission" date="2021-01" db="EMBL/GenBank/DDBJ databases">
        <title>Genomic Encyclopedia of Type Strains, Phase IV (KMG-IV): sequencing the most valuable type-strain genomes for metagenomic binning, comparative biology and taxonomic classification.</title>
        <authorList>
            <person name="Goeker M."/>
        </authorList>
    </citation>
    <scope>NUCLEOTIDE SEQUENCE [LARGE SCALE GENOMIC DNA]</scope>
    <source>
        <strain evidence="2 3">DSM 23711</strain>
    </source>
</reference>
<evidence type="ECO:0000259" key="1">
    <source>
        <dbReference type="Pfam" id="PF00174"/>
    </source>
</evidence>
<dbReference type="PANTHER" id="PTHR19372">
    <property type="entry name" value="SULFITE REDUCTASE"/>
    <property type="match status" value="1"/>
</dbReference>
<keyword evidence="3" id="KW-1185">Reference proteome</keyword>
<organism evidence="2 3">
    <name type="scientific">Aquibacillus albus</name>
    <dbReference type="NCBI Taxonomy" id="1168171"/>
    <lineage>
        <taxon>Bacteria</taxon>
        <taxon>Bacillati</taxon>
        <taxon>Bacillota</taxon>
        <taxon>Bacilli</taxon>
        <taxon>Bacillales</taxon>
        <taxon>Bacillaceae</taxon>
        <taxon>Aquibacillus</taxon>
    </lineage>
</organism>
<proteinExistence type="predicted"/>
<gene>
    <name evidence="2" type="ORF">JOC48_003832</name>
</gene>
<sequence>MQDILQLPSKTIQVVLECSGNKRSLFEPKVLENNGKREGAISQGYWKGVPLRLLLELCGIRQGAKEIVVEGHDFGERIDQNKVFTYARSLPLEKALHPDTIIVI</sequence>
<dbReference type="SUPFAM" id="SSF56524">
    <property type="entry name" value="Oxidoreductase molybdopterin-binding domain"/>
    <property type="match status" value="1"/>
</dbReference>
<dbReference type="Gene3D" id="3.90.420.10">
    <property type="entry name" value="Oxidoreductase, molybdopterin-binding domain"/>
    <property type="match status" value="1"/>
</dbReference>
<dbReference type="InterPro" id="IPR000572">
    <property type="entry name" value="OxRdtase_Mopterin-bd_dom"/>
</dbReference>
<dbReference type="EMBL" id="JAFBDR010000029">
    <property type="protein sequence ID" value="MBM7573280.1"/>
    <property type="molecule type" value="Genomic_DNA"/>
</dbReference>
<evidence type="ECO:0000313" key="3">
    <source>
        <dbReference type="Proteomes" id="UP001296943"/>
    </source>
</evidence>
<protein>
    <submittedName>
        <fullName evidence="2">DMSO/TMAO reductase YedYZ molybdopterin-dependent catalytic subunit</fullName>
    </submittedName>
</protein>
<name>A0ABS2N559_9BACI</name>
<dbReference type="InterPro" id="IPR036374">
    <property type="entry name" value="OxRdtase_Mopterin-bd_sf"/>
</dbReference>
<evidence type="ECO:0000313" key="2">
    <source>
        <dbReference type="EMBL" id="MBM7573280.1"/>
    </source>
</evidence>
<feature type="domain" description="Oxidoreductase molybdopterin-binding" evidence="1">
    <location>
        <begin position="1"/>
        <end position="103"/>
    </location>
</feature>
<dbReference type="Proteomes" id="UP001296943">
    <property type="component" value="Unassembled WGS sequence"/>
</dbReference>
<accession>A0ABS2N559</accession>
<dbReference type="Pfam" id="PF00174">
    <property type="entry name" value="Oxidored_molyb"/>
    <property type="match status" value="1"/>
</dbReference>